<gene>
    <name evidence="1" type="ORF">ADUPG1_003393</name>
</gene>
<evidence type="ECO:0000313" key="1">
    <source>
        <dbReference type="EMBL" id="GKT37455.1"/>
    </source>
</evidence>
<evidence type="ECO:0000313" key="2">
    <source>
        <dbReference type="Proteomes" id="UP001057375"/>
    </source>
</evidence>
<accession>A0ABQ5KYE5</accession>
<sequence length="173" mass="19858">EATSVRREVVHEVRKVERDVEQFIEGNQTANQDDSDPVKREIQEDLAANRTQAVPDSKIGMLDNLEFTHTETEFLARLQTSREVGRVTYFWLDKPSKLVVDLRGKWRYSVPRVTDFVSGFVGQGVLGRHTDRLRLVFNFRNPKAEKGPSPQLIRTPQGLDIVVTEKVQQKAKE</sequence>
<comment type="caution">
    <text evidence="1">The sequence shown here is derived from an EMBL/GenBank/DDBJ whole genome shotgun (WGS) entry which is preliminary data.</text>
</comment>
<dbReference type="Proteomes" id="UP001057375">
    <property type="component" value="Unassembled WGS sequence"/>
</dbReference>
<name>A0ABQ5KYE5_9EUKA</name>
<keyword evidence="2" id="KW-1185">Reference proteome</keyword>
<reference evidence="1" key="1">
    <citation type="submission" date="2022-03" db="EMBL/GenBank/DDBJ databases">
        <title>Draft genome sequence of Aduncisulcus paluster, a free-living microaerophilic Fornicata.</title>
        <authorList>
            <person name="Yuyama I."/>
            <person name="Kume K."/>
            <person name="Tamura T."/>
            <person name="Inagaki Y."/>
            <person name="Hashimoto T."/>
        </authorList>
    </citation>
    <scope>NUCLEOTIDE SEQUENCE</scope>
    <source>
        <strain evidence="1">NY0171</strain>
    </source>
</reference>
<dbReference type="EMBL" id="BQXS01004635">
    <property type="protein sequence ID" value="GKT37455.1"/>
    <property type="molecule type" value="Genomic_DNA"/>
</dbReference>
<proteinExistence type="predicted"/>
<evidence type="ECO:0008006" key="3">
    <source>
        <dbReference type="Google" id="ProtNLM"/>
    </source>
</evidence>
<feature type="non-terminal residue" evidence="1">
    <location>
        <position position="1"/>
    </location>
</feature>
<protein>
    <recommendedName>
        <fullName evidence="3">AMIN domain-containing protein</fullName>
    </recommendedName>
</protein>
<organism evidence="1 2">
    <name type="scientific">Aduncisulcus paluster</name>
    <dbReference type="NCBI Taxonomy" id="2918883"/>
    <lineage>
        <taxon>Eukaryota</taxon>
        <taxon>Metamonada</taxon>
        <taxon>Carpediemonas-like organisms</taxon>
        <taxon>Aduncisulcus</taxon>
    </lineage>
</organism>